<keyword evidence="5" id="KW-1133">Transmembrane helix</keyword>
<dbReference type="InterPro" id="IPR038770">
    <property type="entry name" value="Na+/solute_symporter_sf"/>
</dbReference>
<dbReference type="PANTHER" id="PTHR32507">
    <property type="entry name" value="NA(+)/H(+) ANTIPORTER 1"/>
    <property type="match status" value="1"/>
</dbReference>
<feature type="transmembrane region" description="Helical" evidence="5">
    <location>
        <begin position="332"/>
        <end position="352"/>
    </location>
</feature>
<dbReference type="RefSeq" id="WP_379741942.1">
    <property type="nucleotide sequence ID" value="NZ_JBHSGW010000025.1"/>
</dbReference>
<evidence type="ECO:0000256" key="5">
    <source>
        <dbReference type="SAM" id="Phobius"/>
    </source>
</evidence>
<protein>
    <submittedName>
        <fullName evidence="6">Sodium:proton antiporter</fullName>
    </submittedName>
</protein>
<accession>A0ABV9P6X1</accession>
<keyword evidence="3" id="KW-0050">Antiport</keyword>
<feature type="transmembrane region" description="Helical" evidence="5">
    <location>
        <begin position="302"/>
        <end position="320"/>
    </location>
</feature>
<keyword evidence="5" id="KW-0472">Membrane</keyword>
<reference evidence="7" key="1">
    <citation type="journal article" date="2019" name="Int. J. Syst. Evol. Microbiol.">
        <title>The Global Catalogue of Microorganisms (GCM) 10K type strain sequencing project: providing services to taxonomists for standard genome sequencing and annotation.</title>
        <authorList>
            <consortium name="The Broad Institute Genomics Platform"/>
            <consortium name="The Broad Institute Genome Sequencing Center for Infectious Disease"/>
            <person name="Wu L."/>
            <person name="Ma J."/>
        </authorList>
    </citation>
    <scope>NUCLEOTIDE SEQUENCE [LARGE SCALE GENOMIC DNA]</scope>
    <source>
        <strain evidence="7">CCUG 50349</strain>
    </source>
</reference>
<keyword evidence="2" id="KW-0813">Transport</keyword>
<evidence type="ECO:0000256" key="3">
    <source>
        <dbReference type="ARBA" id="ARBA00022449"/>
    </source>
</evidence>
<comment type="caution">
    <text evidence="6">The sequence shown here is derived from an EMBL/GenBank/DDBJ whole genome shotgun (WGS) entry which is preliminary data.</text>
</comment>
<feature type="transmembrane region" description="Helical" evidence="5">
    <location>
        <begin position="364"/>
        <end position="384"/>
    </location>
</feature>
<dbReference type="Proteomes" id="UP001595885">
    <property type="component" value="Unassembled WGS sequence"/>
</dbReference>
<evidence type="ECO:0000256" key="1">
    <source>
        <dbReference type="ARBA" id="ARBA00004651"/>
    </source>
</evidence>
<evidence type="ECO:0000313" key="6">
    <source>
        <dbReference type="EMBL" id="MFC4740486.1"/>
    </source>
</evidence>
<sequence>MNYVVIITICTLLLLAYAFTVSSNKTQIPSVILLILMGWLVKQGTVFLNIEIPDLNPLLPFFGTVGLILIVLEGSLELQFNKRKLPFIGKTLVTAIVPLFITAFVIGHFFYYFLDADYKQGLINAIPLCIISSAIAISSVGNLSSFNKEFAIYESSLSDILGVLFFNFLVLNEVINVETIGNFGLQILIMLVISFIATAFLAFLLSRIDHHVKFAPIVLLIILIYAVSEIYHLPALIFIMLFGLIMGNFDELERFSWIKILKPRALDKEVQKFKELTIEAAFLVRSLFFILFGYLIKTEDVINPQTFELALGIVVLIYLVRAIQLKIYKVKLMPLLFVAPRGLITILLFIGIPTALKIDIVNRALIIQIIVLSALIMMFGLMFNKNTSEKEDSKVNKEESNLKIDIDVPL</sequence>
<dbReference type="PANTHER" id="PTHR32507:SF0">
    <property type="entry name" value="NA(+)_H(+) ANTIPORTER 2-RELATED"/>
    <property type="match status" value="1"/>
</dbReference>
<proteinExistence type="predicted"/>
<keyword evidence="4" id="KW-0406">Ion transport</keyword>
<feature type="transmembrane region" description="Helical" evidence="5">
    <location>
        <begin position="217"/>
        <end position="245"/>
    </location>
</feature>
<feature type="transmembrane region" description="Helical" evidence="5">
    <location>
        <begin position="55"/>
        <end position="72"/>
    </location>
</feature>
<keyword evidence="5" id="KW-0812">Transmembrane</keyword>
<dbReference type="EMBL" id="JBHSGW010000025">
    <property type="protein sequence ID" value="MFC4740486.1"/>
    <property type="molecule type" value="Genomic_DNA"/>
</dbReference>
<evidence type="ECO:0000256" key="2">
    <source>
        <dbReference type="ARBA" id="ARBA00022448"/>
    </source>
</evidence>
<keyword evidence="7" id="KW-1185">Reference proteome</keyword>
<feature type="transmembrane region" description="Helical" evidence="5">
    <location>
        <begin position="183"/>
        <end position="205"/>
    </location>
</feature>
<name>A0ABV9P6X1_9FLAO</name>
<organism evidence="6 7">
    <name type="scientific">Flavobacterium ponti</name>
    <dbReference type="NCBI Taxonomy" id="665133"/>
    <lineage>
        <taxon>Bacteria</taxon>
        <taxon>Pseudomonadati</taxon>
        <taxon>Bacteroidota</taxon>
        <taxon>Flavobacteriia</taxon>
        <taxon>Flavobacteriales</taxon>
        <taxon>Flavobacteriaceae</taxon>
        <taxon>Flavobacterium</taxon>
    </lineage>
</organism>
<gene>
    <name evidence="6" type="ORF">ACFO3U_10830</name>
</gene>
<feature type="transmembrane region" description="Helical" evidence="5">
    <location>
        <begin position="121"/>
        <end position="144"/>
    </location>
</feature>
<feature type="transmembrane region" description="Helical" evidence="5">
    <location>
        <begin position="28"/>
        <end position="48"/>
    </location>
</feature>
<feature type="transmembrane region" description="Helical" evidence="5">
    <location>
        <begin position="92"/>
        <end position="114"/>
    </location>
</feature>
<evidence type="ECO:0000313" key="7">
    <source>
        <dbReference type="Proteomes" id="UP001595885"/>
    </source>
</evidence>
<dbReference type="Gene3D" id="1.20.1530.20">
    <property type="match status" value="1"/>
</dbReference>
<comment type="subcellular location">
    <subcellularLocation>
        <location evidence="1">Cell membrane</location>
        <topology evidence="1">Multi-pass membrane protein</topology>
    </subcellularLocation>
</comment>
<evidence type="ECO:0000256" key="4">
    <source>
        <dbReference type="ARBA" id="ARBA00023065"/>
    </source>
</evidence>